<dbReference type="KEGG" id="pti:PHATRDRAFT_49631"/>
<dbReference type="EMBL" id="CM000625">
    <property type="protein sequence ID" value="EEC44179.1"/>
    <property type="molecule type" value="Genomic_DNA"/>
</dbReference>
<dbReference type="GeneID" id="7198288"/>
<dbReference type="Proteomes" id="UP000000759">
    <property type="component" value="Chromosome 23"/>
</dbReference>
<dbReference type="RefSeq" id="XP_002184430.1">
    <property type="nucleotide sequence ID" value="XM_002184394.1"/>
</dbReference>
<evidence type="ECO:0000313" key="4">
    <source>
        <dbReference type="Proteomes" id="UP000000759"/>
    </source>
</evidence>
<dbReference type="InterPro" id="IPR029044">
    <property type="entry name" value="Nucleotide-diphossugar_trans"/>
</dbReference>
<dbReference type="GO" id="GO:0005794">
    <property type="term" value="C:Golgi apparatus"/>
    <property type="evidence" value="ECO:0007669"/>
    <property type="project" value="TreeGrafter"/>
</dbReference>
<dbReference type="Pfam" id="PF01793">
    <property type="entry name" value="Glyco_transf_15"/>
    <property type="match status" value="1"/>
</dbReference>
<dbReference type="GO" id="GO:0000026">
    <property type="term" value="F:alpha-1,2-mannosyltransferase activity"/>
    <property type="evidence" value="ECO:0007669"/>
    <property type="project" value="TreeGrafter"/>
</dbReference>
<reference evidence="4" key="2">
    <citation type="submission" date="2008-08" db="EMBL/GenBank/DDBJ databases">
        <authorList>
            <consortium name="Diatom Consortium"/>
            <person name="Grigoriev I."/>
            <person name="Grimwood J."/>
            <person name="Kuo A."/>
            <person name="Otillar R.P."/>
            <person name="Salamov A."/>
            <person name="Detter J.C."/>
            <person name="Lindquist E."/>
            <person name="Shapiro H."/>
            <person name="Lucas S."/>
            <person name="Glavina del Rio T."/>
            <person name="Pitluck S."/>
            <person name="Rokhsar D."/>
            <person name="Bowler C."/>
        </authorList>
    </citation>
    <scope>GENOME REANNOTATION</scope>
    <source>
        <strain evidence="4">CCAP 1055/1</strain>
    </source>
</reference>
<dbReference type="GO" id="GO:0016020">
    <property type="term" value="C:membrane"/>
    <property type="evidence" value="ECO:0007669"/>
    <property type="project" value="InterPro"/>
</dbReference>
<dbReference type="PANTHER" id="PTHR31121">
    <property type="entry name" value="ALPHA-1,2 MANNOSYLTRANSFERASE KTR1"/>
    <property type="match status" value="1"/>
</dbReference>
<gene>
    <name evidence="3" type="ORF">PHATRDRAFT_49631</name>
</gene>
<organism evidence="3 4">
    <name type="scientific">Phaeodactylum tricornutum (strain CCAP 1055/1)</name>
    <dbReference type="NCBI Taxonomy" id="556484"/>
    <lineage>
        <taxon>Eukaryota</taxon>
        <taxon>Sar</taxon>
        <taxon>Stramenopiles</taxon>
        <taxon>Ochrophyta</taxon>
        <taxon>Bacillariophyta</taxon>
        <taxon>Bacillariophyceae</taxon>
        <taxon>Bacillariophycidae</taxon>
        <taxon>Naviculales</taxon>
        <taxon>Phaeodactylaceae</taxon>
        <taxon>Phaeodactylum</taxon>
    </lineage>
</organism>
<dbReference type="PANTHER" id="PTHR31121:SF6">
    <property type="entry name" value="ALPHA-1,2 MANNOSYLTRANSFERASE KTR1"/>
    <property type="match status" value="1"/>
</dbReference>
<dbReference type="PaxDb" id="2850-Phatr49631"/>
<dbReference type="OrthoDB" id="439943at2759"/>
<sequence length="1314" mass="148856">MDWYDPGIAARASDPEFTMADADLALVAVVGRQPPFPPDFAVLTPPVQPTREWFVPLDTHSLPSTTSTTAASSSSTKTAATTVGLDNAIARQQALPIVLSETNPVGTNSTLESTDDPNVLPDRVPTHTACDGYDGVYHIAMGDIGGAGGTIFFQFVLGQALYAHRHNLQPWVFLNNVSHIVYDPLVHGDPTAPGVSLTAQVGRNATYQYRPIRHRRDTYPGPPDADVPVQSQTLSFEGTGVWEHYFEPLSEFVPGDRSCVDKLYVTMDLYLITPGLHGFTSWAPRCWRYQYLPDYITKPHIPITEWLEPQRAMGHDAVQRFLKPRSYLLHAAHQANPDCSVRNACLGLHIRHSDKAAGRRVVATAEFLPYAQAFVHAGGQHVYVATDSTHVLQEIEQSWPASVRTRIRNMGNTVVRSSDEKAVFDIASHHRTNQEIIVEIYALSQCQFLVHGFSAVSESAIWINLNLHVQSVNLEDTERIQPPTFGTMVQMVLRGEEQSHLPRPMRTEEWWNTEGESTEPHRVVHTACDGYDGILHISAVGNDQSAGGAFFTSVLNQLIYAEQHNLKPWVHLDPNASTLVYDESVHNKTPPFAPFEMMRGIEIAVIEGPEMVPTRAGDGGNPPELYQMKQYYPGAPDLPENQTLKLLRMSFPGMGVWESYFLPVSDFVPGDVSCRVKPILTMNERMVDPGLISFSPQSVRAWQYNSVSDGLWNPDGKSMKDWYKSMREKGAELVKRYYRFQPHIVRKATEVNPVESGKPCLAVHLRKADKHGHHRAPVSTKRFLEYIRAFLDVGGRHVYIASDSHRAMQYVKKKLLLDDNTVIHSQGEYVVRSYKAWPAHFMESHHRVNSEALVDALAMSKCDLLLHGHSTLSEAAIYLNPLLHDRSVNLEDPDRVTPEEFGSMFKHILVETSVQSDVEEQRYAATEGDDVEGQGSVISIDLQGSLIVSTLSKRRCRTNAVIYLAQKTHSSYGRDSYGNLLMSLDLLHDNYLSINDHLDNTDIYIFHTGDFNSTDLQALEKRYGSSYQGALHLVDLSNSTFWARPSHNLNDDPTTWYAYPLFSEGYRRMMHWYAIDVWEFFAKWNKKTGCRYRYLFRLDEDSFIHSAIRYDIFDFVRSNNYVYGYRMCAYEMAVTRRMWTMWRNRHTKFVPQRQIKPELCGFYNNMFVADLEFFLSQDVQAFLQFIDRQGHIYRRRLGDLMIHSMAVYGFAEKNQIHRFLDFTYEHVTVNQTSGCLAWGGIQAGYDDPLAIDTLNTYYQSRLVDNGCAGNATFLYAEDLSPTYAHFSGTTRRKLPLYTITAGRIETPAMGILSG</sequence>
<dbReference type="Gene3D" id="3.40.50.11350">
    <property type="match status" value="2"/>
</dbReference>
<accession>B7GBA2</accession>
<keyword evidence="4" id="KW-1185">Reference proteome</keyword>
<reference evidence="3 4" key="1">
    <citation type="journal article" date="2008" name="Nature">
        <title>The Phaeodactylum genome reveals the evolutionary history of diatom genomes.</title>
        <authorList>
            <person name="Bowler C."/>
            <person name="Allen A.E."/>
            <person name="Badger J.H."/>
            <person name="Grimwood J."/>
            <person name="Jabbari K."/>
            <person name="Kuo A."/>
            <person name="Maheswari U."/>
            <person name="Martens C."/>
            <person name="Maumus F."/>
            <person name="Otillar R.P."/>
            <person name="Rayko E."/>
            <person name="Salamov A."/>
            <person name="Vandepoele K."/>
            <person name="Beszteri B."/>
            <person name="Gruber A."/>
            <person name="Heijde M."/>
            <person name="Katinka M."/>
            <person name="Mock T."/>
            <person name="Valentin K."/>
            <person name="Verret F."/>
            <person name="Berges J.A."/>
            <person name="Brownlee C."/>
            <person name="Cadoret J.P."/>
            <person name="Chiovitti A."/>
            <person name="Choi C.J."/>
            <person name="Coesel S."/>
            <person name="De Martino A."/>
            <person name="Detter J.C."/>
            <person name="Durkin C."/>
            <person name="Falciatore A."/>
            <person name="Fournet J."/>
            <person name="Haruta M."/>
            <person name="Huysman M.J."/>
            <person name="Jenkins B.D."/>
            <person name="Jiroutova K."/>
            <person name="Jorgensen R.E."/>
            <person name="Joubert Y."/>
            <person name="Kaplan A."/>
            <person name="Kroger N."/>
            <person name="Kroth P.G."/>
            <person name="La Roche J."/>
            <person name="Lindquist E."/>
            <person name="Lommer M."/>
            <person name="Martin-Jezequel V."/>
            <person name="Lopez P.J."/>
            <person name="Lucas S."/>
            <person name="Mangogna M."/>
            <person name="McGinnis K."/>
            <person name="Medlin L.K."/>
            <person name="Montsant A."/>
            <person name="Oudot-Le Secq M.P."/>
            <person name="Napoli C."/>
            <person name="Obornik M."/>
            <person name="Parker M.S."/>
            <person name="Petit J.L."/>
            <person name="Porcel B.M."/>
            <person name="Poulsen N."/>
            <person name="Robison M."/>
            <person name="Rychlewski L."/>
            <person name="Rynearson T.A."/>
            <person name="Schmutz J."/>
            <person name="Shapiro H."/>
            <person name="Siaut M."/>
            <person name="Stanley M."/>
            <person name="Sussman M.R."/>
            <person name="Taylor A.R."/>
            <person name="Vardi A."/>
            <person name="von Dassow P."/>
            <person name="Vyverman W."/>
            <person name="Willis A."/>
            <person name="Wyrwicz L.S."/>
            <person name="Rokhsar D.S."/>
            <person name="Weissenbach J."/>
            <person name="Armbrust E.V."/>
            <person name="Green B.R."/>
            <person name="Van de Peer Y."/>
            <person name="Grigoriev I.V."/>
        </authorList>
    </citation>
    <scope>NUCLEOTIDE SEQUENCE [LARGE SCALE GENOMIC DNA]</scope>
    <source>
        <strain evidence="3 4">CCAP 1055/1</strain>
    </source>
</reference>
<dbReference type="eggNOG" id="KOG4472">
    <property type="taxonomic scope" value="Eukaryota"/>
</dbReference>
<dbReference type="GO" id="GO:0006487">
    <property type="term" value="P:protein N-linked glycosylation"/>
    <property type="evidence" value="ECO:0007669"/>
    <property type="project" value="TreeGrafter"/>
</dbReference>
<evidence type="ECO:0000313" key="3">
    <source>
        <dbReference type="EMBL" id="EEC44179.1"/>
    </source>
</evidence>
<dbReference type="GO" id="GO:0000032">
    <property type="term" value="P:cell wall mannoprotein biosynthetic process"/>
    <property type="evidence" value="ECO:0007669"/>
    <property type="project" value="TreeGrafter"/>
</dbReference>
<dbReference type="InterPro" id="IPR002685">
    <property type="entry name" value="Glyco_trans_15"/>
</dbReference>
<name>B7GBA2_PHATC</name>
<dbReference type="InParanoid" id="B7GBA2"/>
<evidence type="ECO:0000256" key="2">
    <source>
        <dbReference type="ARBA" id="ARBA00022679"/>
    </source>
</evidence>
<dbReference type="HOGENOM" id="CLU_260475_0_0_1"/>
<protein>
    <submittedName>
        <fullName evidence="3">Uncharacterized protein</fullName>
    </submittedName>
</protein>
<dbReference type="Gene3D" id="3.90.550.10">
    <property type="entry name" value="Spore Coat Polysaccharide Biosynthesis Protein SpsA, Chain A"/>
    <property type="match status" value="1"/>
</dbReference>
<keyword evidence="2" id="KW-0808">Transferase</keyword>
<proteinExistence type="inferred from homology"/>
<dbReference type="SUPFAM" id="SSF53448">
    <property type="entry name" value="Nucleotide-diphospho-sugar transferases"/>
    <property type="match status" value="1"/>
</dbReference>
<evidence type="ECO:0000256" key="1">
    <source>
        <dbReference type="ARBA" id="ARBA00007677"/>
    </source>
</evidence>
<comment type="similarity">
    <text evidence="1">Belongs to the glycosyltransferase 15 family.</text>
</comment>